<dbReference type="PANTHER" id="PTHR30055">
    <property type="entry name" value="HTH-TYPE TRANSCRIPTIONAL REGULATOR RUTR"/>
    <property type="match status" value="1"/>
</dbReference>
<dbReference type="Proteomes" id="UP000431401">
    <property type="component" value="Unassembled WGS sequence"/>
</dbReference>
<dbReference type="AlphaFoldDB" id="A0A7K0DP67"/>
<gene>
    <name evidence="6" type="ORF">NRB56_31290</name>
</gene>
<dbReference type="InterPro" id="IPR009057">
    <property type="entry name" value="Homeodomain-like_sf"/>
</dbReference>
<keyword evidence="7" id="KW-1185">Reference proteome</keyword>
<evidence type="ECO:0000259" key="5">
    <source>
        <dbReference type="PROSITE" id="PS50977"/>
    </source>
</evidence>
<evidence type="ECO:0000313" key="7">
    <source>
        <dbReference type="Proteomes" id="UP000431401"/>
    </source>
</evidence>
<dbReference type="Gene3D" id="1.10.357.10">
    <property type="entry name" value="Tetracycline Repressor, domain 2"/>
    <property type="match status" value="1"/>
</dbReference>
<protein>
    <recommendedName>
        <fullName evidence="5">HTH tetR-type domain-containing protein</fullName>
    </recommendedName>
</protein>
<evidence type="ECO:0000256" key="4">
    <source>
        <dbReference type="PROSITE-ProRule" id="PRU00335"/>
    </source>
</evidence>
<dbReference type="GO" id="GO:0003700">
    <property type="term" value="F:DNA-binding transcription factor activity"/>
    <property type="evidence" value="ECO:0007669"/>
    <property type="project" value="TreeGrafter"/>
</dbReference>
<keyword evidence="1" id="KW-0805">Transcription regulation</keyword>
<dbReference type="InterPro" id="IPR036271">
    <property type="entry name" value="Tet_transcr_reg_TetR-rel_C_sf"/>
</dbReference>
<keyword evidence="3" id="KW-0804">Transcription</keyword>
<name>A0A7K0DP67_9NOCA</name>
<dbReference type="SUPFAM" id="SSF46689">
    <property type="entry name" value="Homeodomain-like"/>
    <property type="match status" value="1"/>
</dbReference>
<organism evidence="6 7">
    <name type="scientific">Nocardia aurantia</name>
    <dbReference type="NCBI Taxonomy" id="2585199"/>
    <lineage>
        <taxon>Bacteria</taxon>
        <taxon>Bacillati</taxon>
        <taxon>Actinomycetota</taxon>
        <taxon>Actinomycetes</taxon>
        <taxon>Mycobacteriales</taxon>
        <taxon>Nocardiaceae</taxon>
        <taxon>Nocardia</taxon>
    </lineage>
</organism>
<dbReference type="InterPro" id="IPR001647">
    <property type="entry name" value="HTH_TetR"/>
</dbReference>
<accession>A0A7K0DP67</accession>
<dbReference type="EMBL" id="WEGI01000006">
    <property type="protein sequence ID" value="MQY27546.1"/>
    <property type="molecule type" value="Genomic_DNA"/>
</dbReference>
<comment type="caution">
    <text evidence="6">The sequence shown here is derived from an EMBL/GenBank/DDBJ whole genome shotgun (WGS) entry which is preliminary data.</text>
</comment>
<sequence>MSWAEKAADRSPAVRRTRSRSMQQASLILDAAHRLVLQKGDAFTTQELVKEAGVALQTFYRYFASKDQLLLAVFAEMIAAGCVRSVEDARDLPDPIARLRHYVTSTLRSLDAEGDDKAMARFIVSTHWRLQQNFPEEMAEAVRPFAALLLGEIRKGMAAGELRPADPERAAWFINELVRSVYHHYAYAQQPPATLPDDLWAFCLSALGGSPA</sequence>
<evidence type="ECO:0000313" key="6">
    <source>
        <dbReference type="EMBL" id="MQY27546.1"/>
    </source>
</evidence>
<dbReference type="GO" id="GO:0000976">
    <property type="term" value="F:transcription cis-regulatory region binding"/>
    <property type="evidence" value="ECO:0007669"/>
    <property type="project" value="TreeGrafter"/>
</dbReference>
<keyword evidence="2 4" id="KW-0238">DNA-binding</keyword>
<evidence type="ECO:0000256" key="1">
    <source>
        <dbReference type="ARBA" id="ARBA00023015"/>
    </source>
</evidence>
<dbReference type="PRINTS" id="PR00455">
    <property type="entry name" value="HTHTETR"/>
</dbReference>
<reference evidence="6 7" key="1">
    <citation type="submission" date="2019-10" db="EMBL/GenBank/DDBJ databases">
        <title>Nocardia macrotermitis sp. nov. and Nocardia aurantia sp. nov., isolated from the gut of fungus growing-termite Macrotermes natalensis.</title>
        <authorList>
            <person name="Benndorf R."/>
            <person name="Schwitalla J."/>
            <person name="Martin K."/>
            <person name="De Beer W."/>
            <person name="Kaster A.-K."/>
            <person name="Vollmers J."/>
            <person name="Poulsen M."/>
            <person name="Beemelmanns C."/>
        </authorList>
    </citation>
    <scope>NUCLEOTIDE SEQUENCE [LARGE SCALE GENOMIC DNA]</scope>
    <source>
        <strain evidence="6 7">RB56</strain>
    </source>
</reference>
<dbReference type="Gene3D" id="1.10.10.60">
    <property type="entry name" value="Homeodomain-like"/>
    <property type="match status" value="1"/>
</dbReference>
<dbReference type="PROSITE" id="PS50977">
    <property type="entry name" value="HTH_TETR_2"/>
    <property type="match status" value="1"/>
</dbReference>
<evidence type="ECO:0000256" key="3">
    <source>
        <dbReference type="ARBA" id="ARBA00023163"/>
    </source>
</evidence>
<dbReference type="InterPro" id="IPR050109">
    <property type="entry name" value="HTH-type_TetR-like_transc_reg"/>
</dbReference>
<dbReference type="SUPFAM" id="SSF48498">
    <property type="entry name" value="Tetracyclin repressor-like, C-terminal domain"/>
    <property type="match status" value="1"/>
</dbReference>
<dbReference type="PANTHER" id="PTHR30055:SF234">
    <property type="entry name" value="HTH-TYPE TRANSCRIPTIONAL REGULATOR BETI"/>
    <property type="match status" value="1"/>
</dbReference>
<feature type="DNA-binding region" description="H-T-H motif" evidence="4">
    <location>
        <begin position="44"/>
        <end position="63"/>
    </location>
</feature>
<proteinExistence type="predicted"/>
<evidence type="ECO:0000256" key="2">
    <source>
        <dbReference type="ARBA" id="ARBA00023125"/>
    </source>
</evidence>
<feature type="domain" description="HTH tetR-type" evidence="5">
    <location>
        <begin position="22"/>
        <end position="81"/>
    </location>
</feature>
<dbReference type="Pfam" id="PF00440">
    <property type="entry name" value="TetR_N"/>
    <property type="match status" value="1"/>
</dbReference>